<evidence type="ECO:0000256" key="1">
    <source>
        <dbReference type="ARBA" id="ARBA00009437"/>
    </source>
</evidence>
<keyword evidence="4" id="KW-0804">Transcription</keyword>
<dbReference type="Gene3D" id="1.10.10.10">
    <property type="entry name" value="Winged helix-like DNA-binding domain superfamily/Winged helix DNA-binding domain"/>
    <property type="match status" value="1"/>
</dbReference>
<evidence type="ECO:0000313" key="6">
    <source>
        <dbReference type="EMBL" id="GEK14211.1"/>
    </source>
</evidence>
<evidence type="ECO:0000256" key="4">
    <source>
        <dbReference type="ARBA" id="ARBA00023163"/>
    </source>
</evidence>
<dbReference type="SUPFAM" id="SSF53850">
    <property type="entry name" value="Periplasmic binding protein-like II"/>
    <property type="match status" value="1"/>
</dbReference>
<feature type="domain" description="HTH lysR-type" evidence="5">
    <location>
        <begin position="1"/>
        <end position="59"/>
    </location>
</feature>
<dbReference type="InterPro" id="IPR036388">
    <property type="entry name" value="WH-like_DNA-bd_sf"/>
</dbReference>
<evidence type="ECO:0000259" key="5">
    <source>
        <dbReference type="PROSITE" id="PS50931"/>
    </source>
</evidence>
<dbReference type="EMBL" id="BJTZ01000013">
    <property type="protein sequence ID" value="GEK14211.1"/>
    <property type="molecule type" value="Genomic_DNA"/>
</dbReference>
<dbReference type="GO" id="GO:0003677">
    <property type="term" value="F:DNA binding"/>
    <property type="evidence" value="ECO:0007669"/>
    <property type="project" value="UniProtKB-KW"/>
</dbReference>
<dbReference type="GO" id="GO:0003700">
    <property type="term" value="F:DNA-binding transcription factor activity"/>
    <property type="evidence" value="ECO:0007669"/>
    <property type="project" value="InterPro"/>
</dbReference>
<dbReference type="Gene3D" id="3.40.190.290">
    <property type="match status" value="1"/>
</dbReference>
<dbReference type="Pfam" id="PF00126">
    <property type="entry name" value="HTH_1"/>
    <property type="match status" value="1"/>
</dbReference>
<evidence type="ECO:0000256" key="2">
    <source>
        <dbReference type="ARBA" id="ARBA00023015"/>
    </source>
</evidence>
<dbReference type="PANTHER" id="PTHR30537">
    <property type="entry name" value="HTH-TYPE TRANSCRIPTIONAL REGULATOR"/>
    <property type="match status" value="1"/>
</dbReference>
<dbReference type="AlphaFoldDB" id="A0A510ULB9"/>
<dbReference type="PROSITE" id="PS50931">
    <property type="entry name" value="HTH_LYSR"/>
    <property type="match status" value="1"/>
</dbReference>
<keyword evidence="3" id="KW-0238">DNA-binding</keyword>
<dbReference type="InterPro" id="IPR058163">
    <property type="entry name" value="LysR-type_TF_proteobact-type"/>
</dbReference>
<dbReference type="InterPro" id="IPR036390">
    <property type="entry name" value="WH_DNA-bd_sf"/>
</dbReference>
<name>A0A510ULB9_ALIFS</name>
<dbReference type="Pfam" id="PF03466">
    <property type="entry name" value="LysR_substrate"/>
    <property type="match status" value="1"/>
</dbReference>
<accession>A0A510ULB9</accession>
<keyword evidence="2" id="KW-0805">Transcription regulation</keyword>
<comment type="similarity">
    <text evidence="1">Belongs to the LysR transcriptional regulatory family.</text>
</comment>
<evidence type="ECO:0000313" key="7">
    <source>
        <dbReference type="Proteomes" id="UP000321787"/>
    </source>
</evidence>
<dbReference type="FunFam" id="1.10.10.10:FF:000001">
    <property type="entry name" value="LysR family transcriptional regulator"/>
    <property type="match status" value="1"/>
</dbReference>
<evidence type="ECO:0000256" key="3">
    <source>
        <dbReference type="ARBA" id="ARBA00023125"/>
    </source>
</evidence>
<reference evidence="6 7" key="1">
    <citation type="submission" date="2019-07" db="EMBL/GenBank/DDBJ databases">
        <title>Whole genome shotgun sequence of Aliivibrio fischeri NBRC 101058.</title>
        <authorList>
            <person name="Hosoyama A."/>
            <person name="Uohara A."/>
            <person name="Ohji S."/>
            <person name="Ichikawa N."/>
        </authorList>
    </citation>
    <scope>NUCLEOTIDE SEQUENCE [LARGE SCALE GENOMIC DNA]</scope>
    <source>
        <strain evidence="6 7">NBRC 101058</strain>
    </source>
</reference>
<protein>
    <submittedName>
        <fullName evidence="6">LysR family transcriptional regulator</fullName>
    </submittedName>
</protein>
<dbReference type="CDD" id="cd08422">
    <property type="entry name" value="PBP2_CrgA_like"/>
    <property type="match status" value="1"/>
</dbReference>
<organism evidence="6 7">
    <name type="scientific">Aliivibrio fischeri</name>
    <name type="common">Vibrio fischeri</name>
    <dbReference type="NCBI Taxonomy" id="668"/>
    <lineage>
        <taxon>Bacteria</taxon>
        <taxon>Pseudomonadati</taxon>
        <taxon>Pseudomonadota</taxon>
        <taxon>Gammaproteobacteria</taxon>
        <taxon>Vibrionales</taxon>
        <taxon>Vibrionaceae</taxon>
        <taxon>Aliivibrio</taxon>
    </lineage>
</organism>
<dbReference type="RefSeq" id="WP_146864491.1">
    <property type="nucleotide sequence ID" value="NZ_BJTZ01000013.1"/>
</dbReference>
<gene>
    <name evidence="6" type="ORF">AFI02nite_22470</name>
</gene>
<dbReference type="Proteomes" id="UP000321787">
    <property type="component" value="Unassembled WGS sequence"/>
</dbReference>
<sequence>MDKFDCLKVFTRVASLGTFTAAANELNTTQSAISKKIAWLEKQVGITLFHRHARAISLTTGGKKYLSLVLKLIDEMSLVESQLRHEQTSISGTLTLSVPSAFSVQKLSIPLNEFLNLHPDLSVNVSVSDKFVDLVESDIDIAIRASYLKDSGLKAKWFMDNELVYFASPEYLAQHPSITDAHELTQHQCLTYSLFTPSDLWRFSEGNTELKIKVKEQLRSDSAEMLVKMATLGQGVAAMPKWMVEHELKSGALTQILEQYKTVKLPMYMVYKDSEHQSQRIRAFIDFMSNYFS</sequence>
<dbReference type="SUPFAM" id="SSF46785">
    <property type="entry name" value="Winged helix' DNA-binding domain"/>
    <property type="match status" value="1"/>
</dbReference>
<proteinExistence type="inferred from homology"/>
<dbReference type="InterPro" id="IPR005119">
    <property type="entry name" value="LysR_subst-bd"/>
</dbReference>
<dbReference type="PANTHER" id="PTHR30537:SF5">
    <property type="entry name" value="HTH-TYPE TRANSCRIPTIONAL ACTIVATOR TTDR-RELATED"/>
    <property type="match status" value="1"/>
</dbReference>
<dbReference type="PRINTS" id="PR00039">
    <property type="entry name" value="HTHLYSR"/>
</dbReference>
<comment type="caution">
    <text evidence="6">The sequence shown here is derived from an EMBL/GenBank/DDBJ whole genome shotgun (WGS) entry which is preliminary data.</text>
</comment>
<dbReference type="InterPro" id="IPR000847">
    <property type="entry name" value="LysR_HTH_N"/>
</dbReference>